<dbReference type="InterPro" id="IPR050282">
    <property type="entry name" value="Cycloisomerase_2"/>
</dbReference>
<dbReference type="PANTHER" id="PTHR30344">
    <property type="entry name" value="6-PHOSPHOGLUCONOLACTONASE-RELATED"/>
    <property type="match status" value="1"/>
</dbReference>
<comment type="caution">
    <text evidence="3">The sequence shown here is derived from an EMBL/GenBank/DDBJ whole genome shotgun (WGS) entry which is preliminary data.</text>
</comment>
<dbReference type="SUPFAM" id="SSF50974">
    <property type="entry name" value="Nitrous oxide reductase, N-terminal domain"/>
    <property type="match status" value="1"/>
</dbReference>
<dbReference type="Pfam" id="PF10282">
    <property type="entry name" value="Lactonase"/>
    <property type="match status" value="1"/>
</dbReference>
<dbReference type="InterPro" id="IPR011045">
    <property type="entry name" value="N2O_reductase_N"/>
</dbReference>
<keyword evidence="4" id="KW-1185">Reference proteome</keyword>
<evidence type="ECO:0000313" key="3">
    <source>
        <dbReference type="EMBL" id="KAK4193768.1"/>
    </source>
</evidence>
<accession>A0AAN6X5I7</accession>
<protein>
    <submittedName>
        <fullName evidence="3">Lactonase, 7-bladed beta-propeller-domain-containing protein</fullName>
    </submittedName>
</protein>
<evidence type="ECO:0000256" key="2">
    <source>
        <dbReference type="SAM" id="SignalP"/>
    </source>
</evidence>
<dbReference type="InterPro" id="IPR019405">
    <property type="entry name" value="Lactonase_7-beta_prop"/>
</dbReference>
<dbReference type="Gene3D" id="2.130.10.10">
    <property type="entry name" value="YVTN repeat-like/Quinoprotein amine dehydrogenase"/>
    <property type="match status" value="1"/>
</dbReference>
<dbReference type="EMBL" id="MU864350">
    <property type="protein sequence ID" value="KAK4193768.1"/>
    <property type="molecule type" value="Genomic_DNA"/>
</dbReference>
<keyword evidence="2" id="KW-0732">Signal</keyword>
<comment type="similarity">
    <text evidence="1">Belongs to the cycloisomerase 2 family.</text>
</comment>
<sequence>MKTSHGIVAVLSTGFSLAAAAACGKPPSFLYVSTYPKEEGTKGGVISLQLAGNKLQNLGKSDACGAYPSWLTLVGKNQLYCVDEAWPSTNGTFSSVKVGASGALTQLSKASTNGGPVSIAIFGDKNNGAAVAEYGSGAIDTFNLANPSAVASLHKQTFPAPTTPGAEAQKQARPHQAVVDPTGEFLIFPDLGSDLIRVYKVDKKTLQVTEKKSHALERQTGPRHAAFYKSGSKTYLYVINELANTLIGFQVTYGDGLTLTEIYHDTTHGNGKAVPAGTAAAEITFSPDNKFLTITSRLESSQTFKLANGTVVPSDPIITYSIDSTTGLISHVQTTAVGGVNPRHFSFNKDGSRVAAVAQADGRVIVFERDIASGKIGKVVAEAVVEGLPNMVIFRE</sequence>
<proteinExistence type="inferred from homology"/>
<evidence type="ECO:0000256" key="1">
    <source>
        <dbReference type="ARBA" id="ARBA00005564"/>
    </source>
</evidence>
<name>A0AAN6X5I7_9PEZI</name>
<dbReference type="AlphaFoldDB" id="A0AAN6X5I7"/>
<organism evidence="3 4">
    <name type="scientific">Podospora australis</name>
    <dbReference type="NCBI Taxonomy" id="1536484"/>
    <lineage>
        <taxon>Eukaryota</taxon>
        <taxon>Fungi</taxon>
        <taxon>Dikarya</taxon>
        <taxon>Ascomycota</taxon>
        <taxon>Pezizomycotina</taxon>
        <taxon>Sordariomycetes</taxon>
        <taxon>Sordariomycetidae</taxon>
        <taxon>Sordariales</taxon>
        <taxon>Podosporaceae</taxon>
        <taxon>Podospora</taxon>
    </lineage>
</organism>
<dbReference type="PROSITE" id="PS51257">
    <property type="entry name" value="PROKAR_LIPOPROTEIN"/>
    <property type="match status" value="1"/>
</dbReference>
<dbReference type="GO" id="GO:0017057">
    <property type="term" value="F:6-phosphogluconolactonase activity"/>
    <property type="evidence" value="ECO:0007669"/>
    <property type="project" value="TreeGrafter"/>
</dbReference>
<dbReference type="Proteomes" id="UP001302126">
    <property type="component" value="Unassembled WGS sequence"/>
</dbReference>
<reference evidence="3" key="1">
    <citation type="journal article" date="2023" name="Mol. Phylogenet. Evol.">
        <title>Genome-scale phylogeny and comparative genomics of the fungal order Sordariales.</title>
        <authorList>
            <person name="Hensen N."/>
            <person name="Bonometti L."/>
            <person name="Westerberg I."/>
            <person name="Brannstrom I.O."/>
            <person name="Guillou S."/>
            <person name="Cros-Aarteil S."/>
            <person name="Calhoun S."/>
            <person name="Haridas S."/>
            <person name="Kuo A."/>
            <person name="Mondo S."/>
            <person name="Pangilinan J."/>
            <person name="Riley R."/>
            <person name="LaButti K."/>
            <person name="Andreopoulos B."/>
            <person name="Lipzen A."/>
            <person name="Chen C."/>
            <person name="Yan M."/>
            <person name="Daum C."/>
            <person name="Ng V."/>
            <person name="Clum A."/>
            <person name="Steindorff A."/>
            <person name="Ohm R.A."/>
            <person name="Martin F."/>
            <person name="Silar P."/>
            <person name="Natvig D.O."/>
            <person name="Lalanne C."/>
            <person name="Gautier V."/>
            <person name="Ament-Velasquez S.L."/>
            <person name="Kruys A."/>
            <person name="Hutchinson M.I."/>
            <person name="Powell A.J."/>
            <person name="Barry K."/>
            <person name="Miller A.N."/>
            <person name="Grigoriev I.V."/>
            <person name="Debuchy R."/>
            <person name="Gladieux P."/>
            <person name="Hiltunen Thoren M."/>
            <person name="Johannesson H."/>
        </authorList>
    </citation>
    <scope>NUCLEOTIDE SEQUENCE</scope>
    <source>
        <strain evidence="3">PSN309</strain>
    </source>
</reference>
<reference evidence="3" key="2">
    <citation type="submission" date="2023-05" db="EMBL/GenBank/DDBJ databases">
        <authorList>
            <consortium name="Lawrence Berkeley National Laboratory"/>
            <person name="Steindorff A."/>
            <person name="Hensen N."/>
            <person name="Bonometti L."/>
            <person name="Westerberg I."/>
            <person name="Brannstrom I.O."/>
            <person name="Guillou S."/>
            <person name="Cros-Aarteil S."/>
            <person name="Calhoun S."/>
            <person name="Haridas S."/>
            <person name="Kuo A."/>
            <person name="Mondo S."/>
            <person name="Pangilinan J."/>
            <person name="Riley R."/>
            <person name="Labutti K."/>
            <person name="Andreopoulos B."/>
            <person name="Lipzen A."/>
            <person name="Chen C."/>
            <person name="Yanf M."/>
            <person name="Daum C."/>
            <person name="Ng V."/>
            <person name="Clum A."/>
            <person name="Ohm R."/>
            <person name="Martin F."/>
            <person name="Silar P."/>
            <person name="Natvig D."/>
            <person name="Lalanne C."/>
            <person name="Gautier V."/>
            <person name="Ament-Velasquez S.L."/>
            <person name="Kruys A."/>
            <person name="Hutchinson M.I."/>
            <person name="Powell A.J."/>
            <person name="Barry K."/>
            <person name="Miller A.N."/>
            <person name="Grigoriev I.V."/>
            <person name="Debuchy R."/>
            <person name="Gladieux P."/>
            <person name="Thoren M.H."/>
            <person name="Johannesson H."/>
        </authorList>
    </citation>
    <scope>NUCLEOTIDE SEQUENCE</scope>
    <source>
        <strain evidence="3">PSN309</strain>
    </source>
</reference>
<feature type="chain" id="PRO_5042862403" evidence="2">
    <location>
        <begin position="21"/>
        <end position="396"/>
    </location>
</feature>
<feature type="signal peptide" evidence="2">
    <location>
        <begin position="1"/>
        <end position="20"/>
    </location>
</feature>
<gene>
    <name evidence="3" type="ORF">QBC35DRAFT_446109</name>
</gene>
<evidence type="ECO:0000313" key="4">
    <source>
        <dbReference type="Proteomes" id="UP001302126"/>
    </source>
</evidence>
<dbReference type="PANTHER" id="PTHR30344:SF1">
    <property type="entry name" value="6-PHOSPHOGLUCONOLACTONASE"/>
    <property type="match status" value="1"/>
</dbReference>
<dbReference type="InterPro" id="IPR015943">
    <property type="entry name" value="WD40/YVTN_repeat-like_dom_sf"/>
</dbReference>